<keyword evidence="9" id="KW-1185">Reference proteome</keyword>
<evidence type="ECO:0000256" key="5">
    <source>
        <dbReference type="ARBA" id="ARBA00023315"/>
    </source>
</evidence>
<dbReference type="GO" id="GO:0035965">
    <property type="term" value="P:cardiolipin acyl-chain remodeling"/>
    <property type="evidence" value="ECO:0007669"/>
    <property type="project" value="TreeGrafter"/>
</dbReference>
<comment type="subcellular location">
    <subcellularLocation>
        <location evidence="1">Membrane</location>
        <topology evidence="1">Peripheral membrane protein</topology>
    </subcellularLocation>
</comment>
<protein>
    <recommendedName>
        <fullName evidence="6">Tafazzin family protein</fullName>
    </recommendedName>
</protein>
<dbReference type="VEuPathDB" id="FungiDB:F4678DRAFT_417021"/>
<evidence type="ECO:0000256" key="6">
    <source>
        <dbReference type="RuleBase" id="RU365062"/>
    </source>
</evidence>
<comment type="similarity">
    <text evidence="6">Belongs to the taffazin family.</text>
</comment>
<keyword evidence="5" id="KW-0012">Acyltransferase</keyword>
<evidence type="ECO:0000313" key="8">
    <source>
        <dbReference type="EMBL" id="KAJ3564203.1"/>
    </source>
</evidence>
<accession>A0A9W8N9K0</accession>
<proteinExistence type="inferred from homology"/>
<evidence type="ECO:0000256" key="4">
    <source>
        <dbReference type="ARBA" id="ARBA00023136"/>
    </source>
</evidence>
<sequence length="365" mass="41399">MNGDLLCDMVVENPNAAEVVKLQRVVEGLGYLISIDIHNVVVKDTLTLALTSAPPTKSPQARNLLSSNGPNSFLITSVYIRSQLGPSHRPPAISRHSRRPQRHRQEAEGSSYRLLAAFFSAGQVLPTHRLQHSPHGGLFQPTVPQAIKLLSSQPFTQPATSGDDAEDAAISTSVLPPIYARDRHSWVHVFPEACVHQHPKMFMRYFKWGVSRMILESEPMPDVLPIFIDGTQKMMSEDREWPRFLPRFGFTFRVAFGEPVDTQKIFGDLRARWQELVRREREQSKSQIPQPLGELSDELKYGDEATKLRIEVARRVRDEVLKVRASLSYPNDEPSGFELAETWRREPGTDKFKSNVDDSLVNKRQ</sequence>
<dbReference type="InterPro" id="IPR000872">
    <property type="entry name" value="Tafazzin"/>
</dbReference>
<evidence type="ECO:0000256" key="7">
    <source>
        <dbReference type="SAM" id="MobiDB-lite"/>
    </source>
</evidence>
<name>A0A9W8N9K0_9PEZI</name>
<dbReference type="EMBL" id="JANPWZ010001648">
    <property type="protein sequence ID" value="KAJ3564203.1"/>
    <property type="molecule type" value="Genomic_DNA"/>
</dbReference>
<keyword evidence="2" id="KW-0808">Transferase</keyword>
<feature type="region of interest" description="Disordered" evidence="7">
    <location>
        <begin position="85"/>
        <end position="106"/>
    </location>
</feature>
<keyword evidence="3" id="KW-0443">Lipid metabolism</keyword>
<dbReference type="PANTHER" id="PTHR12497">
    <property type="entry name" value="TAZ PROTEIN TAFAZZIN"/>
    <property type="match status" value="1"/>
</dbReference>
<dbReference type="PANTHER" id="PTHR12497:SF0">
    <property type="entry name" value="TAFAZZIN"/>
    <property type="match status" value="1"/>
</dbReference>
<comment type="caution">
    <text evidence="8">The sequence shown here is derived from an EMBL/GenBank/DDBJ whole genome shotgun (WGS) entry which is preliminary data.</text>
</comment>
<dbReference type="AlphaFoldDB" id="A0A9W8N9K0"/>
<evidence type="ECO:0000256" key="2">
    <source>
        <dbReference type="ARBA" id="ARBA00022679"/>
    </source>
</evidence>
<gene>
    <name evidence="8" type="ORF">NPX13_g7925</name>
</gene>
<dbReference type="SUPFAM" id="SSF69593">
    <property type="entry name" value="Glycerol-3-phosphate (1)-acyltransferase"/>
    <property type="match status" value="1"/>
</dbReference>
<keyword evidence="4" id="KW-0472">Membrane</keyword>
<dbReference type="GO" id="GO:0007007">
    <property type="term" value="P:inner mitochondrial membrane organization"/>
    <property type="evidence" value="ECO:0007669"/>
    <property type="project" value="TreeGrafter"/>
</dbReference>
<dbReference type="Proteomes" id="UP001148614">
    <property type="component" value="Unassembled WGS sequence"/>
</dbReference>
<evidence type="ECO:0000313" key="9">
    <source>
        <dbReference type="Proteomes" id="UP001148614"/>
    </source>
</evidence>
<evidence type="ECO:0000256" key="3">
    <source>
        <dbReference type="ARBA" id="ARBA00023098"/>
    </source>
</evidence>
<organism evidence="8 9">
    <name type="scientific">Xylaria arbuscula</name>
    <dbReference type="NCBI Taxonomy" id="114810"/>
    <lineage>
        <taxon>Eukaryota</taxon>
        <taxon>Fungi</taxon>
        <taxon>Dikarya</taxon>
        <taxon>Ascomycota</taxon>
        <taxon>Pezizomycotina</taxon>
        <taxon>Sordariomycetes</taxon>
        <taxon>Xylariomycetidae</taxon>
        <taxon>Xylariales</taxon>
        <taxon>Xylariaceae</taxon>
        <taxon>Xylaria</taxon>
    </lineage>
</organism>
<evidence type="ECO:0000256" key="1">
    <source>
        <dbReference type="ARBA" id="ARBA00004170"/>
    </source>
</evidence>
<reference evidence="8" key="1">
    <citation type="submission" date="2022-07" db="EMBL/GenBank/DDBJ databases">
        <title>Genome Sequence of Xylaria arbuscula.</title>
        <authorList>
            <person name="Buettner E."/>
        </authorList>
    </citation>
    <scope>NUCLEOTIDE SEQUENCE</scope>
    <source>
        <strain evidence="8">VT107</strain>
    </source>
</reference>
<dbReference type="GO" id="GO:0047184">
    <property type="term" value="F:1-acylglycerophosphocholine O-acyltransferase activity"/>
    <property type="evidence" value="ECO:0007669"/>
    <property type="project" value="TreeGrafter"/>
</dbReference>
<dbReference type="GO" id="GO:0031966">
    <property type="term" value="C:mitochondrial membrane"/>
    <property type="evidence" value="ECO:0007669"/>
    <property type="project" value="TreeGrafter"/>
</dbReference>